<sequence>MTSNHEKQALMANHQNDAQYNKLDEVQDQVNKVKGQMQNNIRAVLARGEDLDSIDAKADDLADNAAGFHSTAKSVKAKMCWKYIKANIMLTLIILIILTVIIVIAVCTSNADNCKSK</sequence>
<evidence type="ECO:0000313" key="4">
    <source>
        <dbReference type="EMBL" id="CAD8462657.1"/>
    </source>
</evidence>
<gene>
    <name evidence="4" type="ORF">LAMO00422_LOCUS21617</name>
</gene>
<name>A0A7S0H8Q3_9EUKA</name>
<protein>
    <recommendedName>
        <fullName evidence="3">V-SNARE coiled-coil homology domain-containing protein</fullName>
    </recommendedName>
</protein>
<evidence type="ECO:0000259" key="3">
    <source>
        <dbReference type="PROSITE" id="PS50892"/>
    </source>
</evidence>
<feature type="transmembrane region" description="Helical" evidence="2">
    <location>
        <begin position="86"/>
        <end position="106"/>
    </location>
</feature>
<organism evidence="4">
    <name type="scientific">Amorphochlora amoebiformis</name>
    <dbReference type="NCBI Taxonomy" id="1561963"/>
    <lineage>
        <taxon>Eukaryota</taxon>
        <taxon>Sar</taxon>
        <taxon>Rhizaria</taxon>
        <taxon>Cercozoa</taxon>
        <taxon>Chlorarachniophyceae</taxon>
        <taxon>Amorphochlora</taxon>
    </lineage>
</organism>
<dbReference type="InterPro" id="IPR001388">
    <property type="entry name" value="Synaptobrevin-like"/>
</dbReference>
<accession>A0A7S0H8Q3</accession>
<dbReference type="Gene3D" id="1.20.5.110">
    <property type="match status" value="1"/>
</dbReference>
<dbReference type="Pfam" id="PF00957">
    <property type="entry name" value="Synaptobrevin"/>
    <property type="match status" value="1"/>
</dbReference>
<evidence type="ECO:0000256" key="2">
    <source>
        <dbReference type="SAM" id="Phobius"/>
    </source>
</evidence>
<evidence type="ECO:0000256" key="1">
    <source>
        <dbReference type="PROSITE-ProRule" id="PRU00290"/>
    </source>
</evidence>
<keyword evidence="2" id="KW-0812">Transmembrane</keyword>
<dbReference type="PANTHER" id="PTHR45701">
    <property type="entry name" value="SYNAPTOBREVIN FAMILY MEMBER"/>
    <property type="match status" value="1"/>
</dbReference>
<keyword evidence="1" id="KW-0175">Coiled coil</keyword>
<keyword evidence="2" id="KW-1133">Transmembrane helix</keyword>
<dbReference type="EMBL" id="HBEM01031725">
    <property type="protein sequence ID" value="CAD8462657.1"/>
    <property type="molecule type" value="Transcribed_RNA"/>
</dbReference>
<dbReference type="SUPFAM" id="SSF58038">
    <property type="entry name" value="SNARE fusion complex"/>
    <property type="match status" value="1"/>
</dbReference>
<dbReference type="PIRSF" id="PIRSF005409">
    <property type="entry name" value="Synaptobrevin_euk"/>
    <property type="match status" value="1"/>
</dbReference>
<dbReference type="InterPro" id="IPR042855">
    <property type="entry name" value="V_SNARE_CC"/>
</dbReference>
<dbReference type="AlphaFoldDB" id="A0A7S0H8Q3"/>
<dbReference type="PRINTS" id="PR00219">
    <property type="entry name" value="SYNAPTOBREVN"/>
</dbReference>
<proteinExistence type="predicted"/>
<keyword evidence="2" id="KW-0472">Membrane</keyword>
<dbReference type="PROSITE" id="PS50892">
    <property type="entry name" value="V_SNARE"/>
    <property type="match status" value="1"/>
</dbReference>
<dbReference type="GO" id="GO:0016192">
    <property type="term" value="P:vesicle-mediated transport"/>
    <property type="evidence" value="ECO:0007669"/>
    <property type="project" value="InterPro"/>
</dbReference>
<dbReference type="InterPro" id="IPR016444">
    <property type="entry name" value="Synaptobrevin/VAMP"/>
</dbReference>
<reference evidence="4" key="1">
    <citation type="submission" date="2021-01" db="EMBL/GenBank/DDBJ databases">
        <authorList>
            <person name="Corre E."/>
            <person name="Pelletier E."/>
            <person name="Niang G."/>
            <person name="Scheremetjew M."/>
            <person name="Finn R."/>
            <person name="Kale V."/>
            <person name="Holt S."/>
            <person name="Cochrane G."/>
            <person name="Meng A."/>
            <person name="Brown T."/>
            <person name="Cohen L."/>
        </authorList>
    </citation>
    <scope>NUCLEOTIDE SEQUENCE</scope>
    <source>
        <strain evidence="4">CCMP2058</strain>
    </source>
</reference>
<feature type="domain" description="V-SNARE coiled-coil homology" evidence="3">
    <location>
        <begin position="22"/>
        <end position="82"/>
    </location>
</feature>
<dbReference type="GO" id="GO:0016020">
    <property type="term" value="C:membrane"/>
    <property type="evidence" value="ECO:0007669"/>
    <property type="project" value="InterPro"/>
</dbReference>